<sequence>MRMGFDPPFVFPLERKRKRRAGETSETMLATRKARDITVDLPPRAPGSDWSISRCQTVAEEEAGSCVPHTNRVALIGPSRRRSGLCRPGPPPFRALIGIPYCLSNRRPGEWAERRVQSPLRILIGPFRCLASHRPGEVGGTACELERMEPWVHGRH</sequence>
<evidence type="ECO:0000313" key="1">
    <source>
        <dbReference type="EMBL" id="GCC36620.1"/>
    </source>
</evidence>
<evidence type="ECO:0000313" key="2">
    <source>
        <dbReference type="Proteomes" id="UP000287033"/>
    </source>
</evidence>
<reference evidence="1 2" key="1">
    <citation type="journal article" date="2018" name="Nat. Ecol. Evol.">
        <title>Shark genomes provide insights into elasmobranch evolution and the origin of vertebrates.</title>
        <authorList>
            <person name="Hara Y"/>
            <person name="Yamaguchi K"/>
            <person name="Onimaru K"/>
            <person name="Kadota M"/>
            <person name="Koyanagi M"/>
            <person name="Keeley SD"/>
            <person name="Tatsumi K"/>
            <person name="Tanaka K"/>
            <person name="Motone F"/>
            <person name="Kageyama Y"/>
            <person name="Nozu R"/>
            <person name="Adachi N"/>
            <person name="Nishimura O"/>
            <person name="Nakagawa R"/>
            <person name="Tanegashima C"/>
            <person name="Kiyatake I"/>
            <person name="Matsumoto R"/>
            <person name="Murakumo K"/>
            <person name="Nishida K"/>
            <person name="Terakita A"/>
            <person name="Kuratani S"/>
            <person name="Sato K"/>
            <person name="Hyodo S Kuraku.S."/>
        </authorList>
    </citation>
    <scope>NUCLEOTIDE SEQUENCE [LARGE SCALE GENOMIC DNA]</scope>
</reference>
<keyword evidence="2" id="KW-1185">Reference proteome</keyword>
<gene>
    <name evidence="1" type="ORF">chiPu_0015115</name>
</gene>
<proteinExistence type="predicted"/>
<dbReference type="AlphaFoldDB" id="A0A401T1W2"/>
<protein>
    <submittedName>
        <fullName evidence="1">Uncharacterized protein</fullName>
    </submittedName>
</protein>
<organism evidence="1 2">
    <name type="scientific">Chiloscyllium punctatum</name>
    <name type="common">Brownbanded bambooshark</name>
    <name type="synonym">Hemiscyllium punctatum</name>
    <dbReference type="NCBI Taxonomy" id="137246"/>
    <lineage>
        <taxon>Eukaryota</taxon>
        <taxon>Metazoa</taxon>
        <taxon>Chordata</taxon>
        <taxon>Craniata</taxon>
        <taxon>Vertebrata</taxon>
        <taxon>Chondrichthyes</taxon>
        <taxon>Elasmobranchii</taxon>
        <taxon>Galeomorphii</taxon>
        <taxon>Galeoidea</taxon>
        <taxon>Orectolobiformes</taxon>
        <taxon>Hemiscylliidae</taxon>
        <taxon>Chiloscyllium</taxon>
    </lineage>
</organism>
<dbReference type="EMBL" id="BEZZ01000859">
    <property type="protein sequence ID" value="GCC36620.1"/>
    <property type="molecule type" value="Genomic_DNA"/>
</dbReference>
<accession>A0A401T1W2</accession>
<dbReference type="Proteomes" id="UP000287033">
    <property type="component" value="Unassembled WGS sequence"/>
</dbReference>
<comment type="caution">
    <text evidence="1">The sequence shown here is derived from an EMBL/GenBank/DDBJ whole genome shotgun (WGS) entry which is preliminary data.</text>
</comment>
<name>A0A401T1W2_CHIPU</name>